<dbReference type="InterPro" id="IPR015946">
    <property type="entry name" value="KH_dom-like_a/b"/>
</dbReference>
<gene>
    <name evidence="2" type="ORF">AVDCRST_MAG68-198</name>
</gene>
<dbReference type="PANTHER" id="PTHR39624:SF2">
    <property type="entry name" value="OSMC-LIKE PROTEIN"/>
    <property type="match status" value="1"/>
</dbReference>
<dbReference type="PANTHER" id="PTHR39624">
    <property type="entry name" value="PROTEIN INVOLVED IN RIMO-MEDIATED BETA-METHYLTHIOLATION OF RIBOSOMAL PROTEIN S12 YCAO"/>
    <property type="match status" value="1"/>
</dbReference>
<evidence type="ECO:0000256" key="1">
    <source>
        <dbReference type="SAM" id="MobiDB-lite"/>
    </source>
</evidence>
<protein>
    <submittedName>
        <fullName evidence="2">Putative stress-induced protein OsmC</fullName>
    </submittedName>
</protein>
<dbReference type="EMBL" id="CADCTW010000015">
    <property type="protein sequence ID" value="CAA9298306.1"/>
    <property type="molecule type" value="Genomic_DNA"/>
</dbReference>
<dbReference type="SUPFAM" id="SSF82784">
    <property type="entry name" value="OsmC-like"/>
    <property type="match status" value="1"/>
</dbReference>
<proteinExistence type="predicted"/>
<feature type="region of interest" description="Disordered" evidence="1">
    <location>
        <begin position="14"/>
        <end position="41"/>
    </location>
</feature>
<accession>A0A6J4K9D9</accession>
<name>A0A6J4K9D9_9BACT</name>
<dbReference type="AlphaFoldDB" id="A0A6J4K9D9"/>
<dbReference type="Pfam" id="PF02566">
    <property type="entry name" value="OsmC"/>
    <property type="match status" value="1"/>
</dbReference>
<organism evidence="2">
    <name type="scientific">uncultured Gemmatimonadota bacterium</name>
    <dbReference type="NCBI Taxonomy" id="203437"/>
    <lineage>
        <taxon>Bacteria</taxon>
        <taxon>Pseudomonadati</taxon>
        <taxon>Gemmatimonadota</taxon>
        <taxon>environmental samples</taxon>
    </lineage>
</organism>
<sequence>MAVEITGTYGGGLKMELRHGPSGATLPTAAPRDNMGDGSSFSPTDLLAASLGSCMVTTMAIVAQREGIPFGPAEFVAHKHMRSDPRRVDAIPVRIRMPAGLSPDQRARLERAAHECPVHRSLLPEIQKDVEFVYPD</sequence>
<reference evidence="2" key="1">
    <citation type="submission" date="2020-02" db="EMBL/GenBank/DDBJ databases">
        <authorList>
            <person name="Meier V. D."/>
        </authorList>
    </citation>
    <scope>NUCLEOTIDE SEQUENCE</scope>
    <source>
        <strain evidence="2">AVDCRST_MAG68</strain>
    </source>
</reference>
<dbReference type="InterPro" id="IPR036102">
    <property type="entry name" value="OsmC/Ohrsf"/>
</dbReference>
<dbReference type="Gene3D" id="3.30.300.20">
    <property type="match status" value="1"/>
</dbReference>
<evidence type="ECO:0000313" key="2">
    <source>
        <dbReference type="EMBL" id="CAA9298306.1"/>
    </source>
</evidence>
<dbReference type="InterPro" id="IPR003718">
    <property type="entry name" value="OsmC/Ohr_fam"/>
</dbReference>